<evidence type="ECO:0000313" key="3">
    <source>
        <dbReference type="EMBL" id="KAH9845330.1"/>
    </source>
</evidence>
<organism evidence="3 4">
    <name type="scientific">Teratosphaeria destructans</name>
    <dbReference type="NCBI Taxonomy" id="418781"/>
    <lineage>
        <taxon>Eukaryota</taxon>
        <taxon>Fungi</taxon>
        <taxon>Dikarya</taxon>
        <taxon>Ascomycota</taxon>
        <taxon>Pezizomycotina</taxon>
        <taxon>Dothideomycetes</taxon>
        <taxon>Dothideomycetidae</taxon>
        <taxon>Mycosphaerellales</taxon>
        <taxon>Teratosphaeriaceae</taxon>
        <taxon>Teratosphaeria</taxon>
    </lineage>
</organism>
<keyword evidence="4" id="KW-1185">Reference proteome</keyword>
<dbReference type="InterPro" id="IPR007219">
    <property type="entry name" value="XnlR_reg_dom"/>
</dbReference>
<keyword evidence="1" id="KW-0539">Nucleus</keyword>
<protein>
    <submittedName>
        <fullName evidence="3">Fungal-specific transcription factor</fullName>
    </submittedName>
</protein>
<reference evidence="3 4" key="1">
    <citation type="journal article" date="2018" name="IMA Fungus">
        <title>IMA Genome-F 10: Nine draft genome sequences of Claviceps purpurea s.lat., including C. arundinis, C. humidiphila, and C. cf. spartinae, pseudomolecules for the pitch canker pathogen Fusarium circinatum, draft genome of Davidsoniella eucalypti, Grosmannia galeiformis, Quambalaria eucalypti, and Teratosphaeria destructans.</title>
        <authorList>
            <person name="Wingfield B.D."/>
            <person name="Liu M."/>
            <person name="Nguyen H.D."/>
            <person name="Lane F.A."/>
            <person name="Morgan S.W."/>
            <person name="De Vos L."/>
            <person name="Wilken P.M."/>
            <person name="Duong T.A."/>
            <person name="Aylward J."/>
            <person name="Coetzee M.P."/>
            <person name="Dadej K."/>
            <person name="De Beer Z.W."/>
            <person name="Findlay W."/>
            <person name="Havenga M."/>
            <person name="Kolarik M."/>
            <person name="Menzies J.G."/>
            <person name="Naidoo K."/>
            <person name="Pochopski O."/>
            <person name="Shoukouhi P."/>
            <person name="Santana Q.C."/>
            <person name="Seifert K.A."/>
            <person name="Soal N."/>
            <person name="Steenkamp E.T."/>
            <person name="Tatham C.T."/>
            <person name="van der Nest M.A."/>
            <person name="Wingfield M.J."/>
        </authorList>
    </citation>
    <scope>NUCLEOTIDE SEQUENCE [LARGE SCALE GENOMIC DNA]</scope>
    <source>
        <strain evidence="3">CMW44962</strain>
    </source>
</reference>
<reference evidence="3 4" key="2">
    <citation type="journal article" date="2021" name="Curr. Genet.">
        <title>Genetic response to nitrogen starvation in the aggressive Eucalyptus foliar pathogen Teratosphaeria destructans.</title>
        <authorList>
            <person name="Havenga M."/>
            <person name="Wingfield B.D."/>
            <person name="Wingfield M.J."/>
            <person name="Dreyer L.L."/>
            <person name="Roets F."/>
            <person name="Aylward J."/>
        </authorList>
    </citation>
    <scope>NUCLEOTIDE SEQUENCE [LARGE SCALE GENOMIC DNA]</scope>
    <source>
        <strain evidence="3">CMW44962</strain>
    </source>
</reference>
<dbReference type="CDD" id="cd12148">
    <property type="entry name" value="fungal_TF_MHR"/>
    <property type="match status" value="1"/>
</dbReference>
<dbReference type="GO" id="GO:0008270">
    <property type="term" value="F:zinc ion binding"/>
    <property type="evidence" value="ECO:0007669"/>
    <property type="project" value="InterPro"/>
</dbReference>
<dbReference type="Pfam" id="PF04082">
    <property type="entry name" value="Fungal_trans"/>
    <property type="match status" value="1"/>
</dbReference>
<dbReference type="AlphaFoldDB" id="A0A9W7W797"/>
<gene>
    <name evidence="3" type="ORF">Tdes44962_MAKER06747</name>
</gene>
<comment type="caution">
    <text evidence="3">The sequence shown here is derived from an EMBL/GenBank/DDBJ whole genome shotgun (WGS) entry which is preliminary data.</text>
</comment>
<dbReference type="Proteomes" id="UP001138500">
    <property type="component" value="Unassembled WGS sequence"/>
</dbReference>
<dbReference type="GO" id="GO:0006351">
    <property type="term" value="P:DNA-templated transcription"/>
    <property type="evidence" value="ECO:0007669"/>
    <property type="project" value="InterPro"/>
</dbReference>
<evidence type="ECO:0000313" key="4">
    <source>
        <dbReference type="Proteomes" id="UP001138500"/>
    </source>
</evidence>
<dbReference type="EMBL" id="RIBY02000102">
    <property type="protein sequence ID" value="KAH9845330.1"/>
    <property type="molecule type" value="Genomic_DNA"/>
</dbReference>
<accession>A0A9W7W797</accession>
<proteinExistence type="predicted"/>
<dbReference type="OrthoDB" id="103819at2759"/>
<dbReference type="GO" id="GO:0003677">
    <property type="term" value="F:DNA binding"/>
    <property type="evidence" value="ECO:0007669"/>
    <property type="project" value="InterPro"/>
</dbReference>
<evidence type="ECO:0000256" key="1">
    <source>
        <dbReference type="ARBA" id="ARBA00023242"/>
    </source>
</evidence>
<sequence>MTLIADSVHSVRRRWVQPASSENTKPMTLDLIEGFLANARRATENLALLAPRILNLQALLSLCVVAQQLFPVHLLDFIFAQAVRCAEAMGIFQWHRFHNQLAEGEISVYKNLAYCLYTMDKQICWTAGVSPRILKSQIQLGMAFSDDLPKGLAAK</sequence>
<name>A0A9W7W797_9PEZI</name>
<evidence type="ECO:0000259" key="2">
    <source>
        <dbReference type="Pfam" id="PF04082"/>
    </source>
</evidence>
<feature type="domain" description="Xylanolytic transcriptional activator regulatory" evidence="2">
    <location>
        <begin position="29"/>
        <end position="147"/>
    </location>
</feature>